<dbReference type="EMBL" id="BMAU01021402">
    <property type="protein sequence ID" value="GFY32323.1"/>
    <property type="molecule type" value="Genomic_DNA"/>
</dbReference>
<name>A0A8X6WCD8_TRICX</name>
<accession>A0A8X6WCD8</accession>
<reference evidence="1" key="1">
    <citation type="submission" date="2020-08" db="EMBL/GenBank/DDBJ databases">
        <title>Multicomponent nature underlies the extraordinary mechanical properties of spider dragline silk.</title>
        <authorList>
            <person name="Kono N."/>
            <person name="Nakamura H."/>
            <person name="Mori M."/>
            <person name="Yoshida Y."/>
            <person name="Ohtoshi R."/>
            <person name="Malay A.D."/>
            <person name="Moran D.A.P."/>
            <person name="Tomita M."/>
            <person name="Numata K."/>
            <person name="Arakawa K."/>
        </authorList>
    </citation>
    <scope>NUCLEOTIDE SEQUENCE</scope>
</reference>
<proteinExistence type="predicted"/>
<gene>
    <name evidence="1" type="ORF">TNCV_3558311</name>
</gene>
<dbReference type="AlphaFoldDB" id="A0A8X6WCD8"/>
<protein>
    <submittedName>
        <fullName evidence="1">Uncharacterized protein</fullName>
    </submittedName>
</protein>
<evidence type="ECO:0000313" key="1">
    <source>
        <dbReference type="EMBL" id="GFY32323.1"/>
    </source>
</evidence>
<organism evidence="1 2">
    <name type="scientific">Trichonephila clavipes</name>
    <name type="common">Golden silk orbweaver</name>
    <name type="synonym">Nephila clavipes</name>
    <dbReference type="NCBI Taxonomy" id="2585209"/>
    <lineage>
        <taxon>Eukaryota</taxon>
        <taxon>Metazoa</taxon>
        <taxon>Ecdysozoa</taxon>
        <taxon>Arthropoda</taxon>
        <taxon>Chelicerata</taxon>
        <taxon>Arachnida</taxon>
        <taxon>Araneae</taxon>
        <taxon>Araneomorphae</taxon>
        <taxon>Entelegynae</taxon>
        <taxon>Araneoidea</taxon>
        <taxon>Nephilidae</taxon>
        <taxon>Trichonephila</taxon>
    </lineage>
</organism>
<dbReference type="Proteomes" id="UP000887159">
    <property type="component" value="Unassembled WGS sequence"/>
</dbReference>
<keyword evidence="2" id="KW-1185">Reference proteome</keyword>
<sequence>MVEREKLQGYENEINGKKEIKKKFWRAVNITDDVTTPFRLTADFHWMSLGISLTKRASIPYHNSDVSWDKALMEREQPDWPLVRGKGMWL</sequence>
<comment type="caution">
    <text evidence="1">The sequence shown here is derived from an EMBL/GenBank/DDBJ whole genome shotgun (WGS) entry which is preliminary data.</text>
</comment>
<evidence type="ECO:0000313" key="2">
    <source>
        <dbReference type="Proteomes" id="UP000887159"/>
    </source>
</evidence>